<dbReference type="AlphaFoldDB" id="A0A8J7WF26"/>
<evidence type="ECO:0000313" key="2">
    <source>
        <dbReference type="EMBL" id="MBS0125204.1"/>
    </source>
</evidence>
<reference evidence="2" key="1">
    <citation type="submission" date="2021-04" db="EMBL/GenBank/DDBJ databases">
        <authorList>
            <person name="Yoon J."/>
        </authorList>
    </citation>
    <scope>NUCLEOTIDE SEQUENCE</scope>
    <source>
        <strain evidence="2">KMU-90</strain>
    </source>
</reference>
<accession>A0A8J7WF26</accession>
<evidence type="ECO:0000313" key="3">
    <source>
        <dbReference type="Proteomes" id="UP000681356"/>
    </source>
</evidence>
<name>A0A8J7WF26_9RHOB</name>
<dbReference type="Pfam" id="PF13468">
    <property type="entry name" value="Glyoxalase_3"/>
    <property type="match status" value="1"/>
</dbReference>
<feature type="domain" description="Glyoxalase-like" evidence="1">
    <location>
        <begin position="4"/>
        <end position="172"/>
    </location>
</feature>
<gene>
    <name evidence="2" type="ORF">KB874_14020</name>
</gene>
<proteinExistence type="predicted"/>
<comment type="caution">
    <text evidence="2">The sequence shown here is derived from an EMBL/GenBank/DDBJ whole genome shotgun (WGS) entry which is preliminary data.</text>
</comment>
<organism evidence="2 3">
    <name type="scientific">Thetidibacter halocola</name>
    <dbReference type="NCBI Taxonomy" id="2827239"/>
    <lineage>
        <taxon>Bacteria</taxon>
        <taxon>Pseudomonadati</taxon>
        <taxon>Pseudomonadota</taxon>
        <taxon>Alphaproteobacteria</taxon>
        <taxon>Rhodobacterales</taxon>
        <taxon>Roseobacteraceae</taxon>
        <taxon>Thetidibacter</taxon>
    </lineage>
</organism>
<sequence>MLELDHIAVLGESLEEAVAHVEQALNWPMQPGGQHLRFATHNSLLGIHPGLYIEAIAADPGLPHPARPRWFGLDSFHGPPRLDKWVLRTPDLDRTLKAFPMAGEIVSLERGDLRWRMAVPLDGMLPFDGVFPALMEWQVSVPPGKSLTKADRRLERLVVTHPEADRLSALLEPHLDAPLVAFEAGTPGLAAEIATAGGTVWLR</sequence>
<evidence type="ECO:0000259" key="1">
    <source>
        <dbReference type="Pfam" id="PF13468"/>
    </source>
</evidence>
<dbReference type="RefSeq" id="WP_212537160.1">
    <property type="nucleotide sequence ID" value="NZ_JAGTUU010000005.1"/>
</dbReference>
<dbReference type="Gene3D" id="3.10.180.10">
    <property type="entry name" value="2,3-Dihydroxybiphenyl 1,2-Dioxygenase, domain 1"/>
    <property type="match status" value="1"/>
</dbReference>
<dbReference type="InterPro" id="IPR029068">
    <property type="entry name" value="Glyas_Bleomycin-R_OHBP_Dase"/>
</dbReference>
<keyword evidence="3" id="KW-1185">Reference proteome</keyword>
<dbReference type="EMBL" id="JAGTUU010000005">
    <property type="protein sequence ID" value="MBS0125204.1"/>
    <property type="molecule type" value="Genomic_DNA"/>
</dbReference>
<protein>
    <submittedName>
        <fullName evidence="2">VOC family protein</fullName>
    </submittedName>
</protein>
<dbReference type="InterPro" id="IPR025870">
    <property type="entry name" value="Glyoxalase-like_dom"/>
</dbReference>
<dbReference type="Proteomes" id="UP000681356">
    <property type="component" value="Unassembled WGS sequence"/>
</dbReference>